<sequence length="438" mass="50163">MFLPKWLIEKGITKLISQGILTKEFLSSGIRGKRSLQISTSTHDKLVSTEASKWPFEDQLYNELWGAAFDGQLNVTSTTDMLKRHYNSRTSREVAEEAHDFFSSLSSTDKYKMIHLFCSMFSHTDNAFVVEAGYSRLGKISGLSRSQVRRYIDQLVKHKLVIRVYQHQHPHSSRLGFSASSYQINIAHPALISCPSFPVFSYHLFEASCVKPYQLKFQLERILPSVSLEFDSFFDDRIVESACSLNLSITHGLSEPTHIYPLANKELYAITKSLIKRLSLSEGKEPFSVSNALRFIESLKPKKVTEKPYANIGYEHLKELKLDVSNPAHQDVIKLRSIMKEVRFVLKHSQLIPEMVWHKADNFDNPIFDWTTFCFSIAAAMARANPIQDVDIVSSLNNQQRRAATCLLPADYSYHREHTLFVIPLPENGNFRLKRPIL</sequence>
<dbReference type="EMBL" id="PIQA01000011">
    <property type="protein sequence ID" value="RUO62797.1"/>
    <property type="molecule type" value="Genomic_DNA"/>
</dbReference>
<reference evidence="1 2" key="1">
    <citation type="journal article" date="2011" name="Front. Microbiol.">
        <title>Genomic signatures of strain selection and enhancement in Bacillus atrophaeus var. globigii, a historical biowarfare simulant.</title>
        <authorList>
            <person name="Gibbons H.S."/>
            <person name="Broomall S.M."/>
            <person name="McNew L.A."/>
            <person name="Daligault H."/>
            <person name="Chapman C."/>
            <person name="Bruce D."/>
            <person name="Karavis M."/>
            <person name="Krepps M."/>
            <person name="McGregor P.A."/>
            <person name="Hong C."/>
            <person name="Park K.H."/>
            <person name="Akmal A."/>
            <person name="Feldman A."/>
            <person name="Lin J.S."/>
            <person name="Chang W.E."/>
            <person name="Higgs B.W."/>
            <person name="Demirev P."/>
            <person name="Lindquist J."/>
            <person name="Liem A."/>
            <person name="Fochler E."/>
            <person name="Read T.D."/>
            <person name="Tapia R."/>
            <person name="Johnson S."/>
            <person name="Bishop-Lilly K.A."/>
            <person name="Detter C."/>
            <person name="Han C."/>
            <person name="Sozhamannan S."/>
            <person name="Rosenzweig C.N."/>
            <person name="Skowronski E.W."/>
        </authorList>
    </citation>
    <scope>NUCLEOTIDE SEQUENCE [LARGE SCALE GENOMIC DNA]</scope>
    <source>
        <strain evidence="1 2">TPS4-2</strain>
    </source>
</reference>
<dbReference type="AlphaFoldDB" id="A0A432YP75"/>
<name>A0A432YP75_9GAMM</name>
<evidence type="ECO:0000313" key="2">
    <source>
        <dbReference type="Proteomes" id="UP000288361"/>
    </source>
</evidence>
<proteinExistence type="predicted"/>
<evidence type="ECO:0000313" key="1">
    <source>
        <dbReference type="EMBL" id="RUO62797.1"/>
    </source>
</evidence>
<accession>A0A432YP75</accession>
<organism evidence="1 2">
    <name type="scientific">Idiomarina piscisalsi</name>
    <dbReference type="NCBI Taxonomy" id="1096243"/>
    <lineage>
        <taxon>Bacteria</taxon>
        <taxon>Pseudomonadati</taxon>
        <taxon>Pseudomonadota</taxon>
        <taxon>Gammaproteobacteria</taxon>
        <taxon>Alteromonadales</taxon>
        <taxon>Idiomarinaceae</taxon>
        <taxon>Idiomarina</taxon>
    </lineage>
</organism>
<protein>
    <submittedName>
        <fullName evidence="1">Uncharacterized protein</fullName>
    </submittedName>
</protein>
<gene>
    <name evidence="1" type="ORF">CWI73_10035</name>
</gene>
<comment type="caution">
    <text evidence="1">The sequence shown here is derived from an EMBL/GenBank/DDBJ whole genome shotgun (WGS) entry which is preliminary data.</text>
</comment>
<dbReference type="Proteomes" id="UP000288361">
    <property type="component" value="Unassembled WGS sequence"/>
</dbReference>